<comment type="caution">
    <text evidence="3">The sequence shown here is derived from an EMBL/GenBank/DDBJ whole genome shotgun (WGS) entry which is preliminary data.</text>
</comment>
<evidence type="ECO:0000313" key="3">
    <source>
        <dbReference type="EMBL" id="NJC04298.1"/>
    </source>
</evidence>
<sequence length="545" mass="56999">MRIPVSILLASVASAASAAPANLQGNATAILRQDVPADGPGVSAVISENGRIVWSGAAGRADLASKAPIGPGSVFRYASITKQFTAALTLKLVEEGRLSLDDTLGKLLPAETPAAWHPVTVRQLLDHTSGIPSYTGKPGWMLEANTSRAFTTQGLSDITRDMPMEFAPGTSWNYNNTGYVLLSAIAEKLTGKPWYVALREKVTGPLGLASIRCGCEPGPAVVAGYTQGGKPSQRIDMTVPSGAGALVGTAGDLARWGAALHGGKVLKPATYQAMITPTGAGASAPLKYGFGLVRGEVRGLPTIGHNGGIFGFNTESLYAPDRKLFVAVLSNSDAREPGADTTARRLLASAAGVAYPVMTAQALDPKAVEPFLGIYKFPEAERRLMLRDGKLFTQRSGGEALEVSPAGNGRYFYGPSSLSYFDLARGADGKAVMRFYPNGALKADQGVWTSAAPVEAAAVALSPADRAAMAGIYEMGPVTMTIADTGTGLTGQLTGQQPIALSATGRRELRTVGIDARMVFEEADGKVVRVVLHQNGRTIPFERKP</sequence>
<dbReference type="InterPro" id="IPR012338">
    <property type="entry name" value="Beta-lactam/transpept-like"/>
</dbReference>
<feature type="signal peptide" evidence="1">
    <location>
        <begin position="1"/>
        <end position="18"/>
    </location>
</feature>
<evidence type="ECO:0000256" key="1">
    <source>
        <dbReference type="SAM" id="SignalP"/>
    </source>
</evidence>
<feature type="chain" id="PRO_5030887306" evidence="1">
    <location>
        <begin position="19"/>
        <end position="545"/>
    </location>
</feature>
<keyword evidence="4" id="KW-1185">Reference proteome</keyword>
<dbReference type="Gene3D" id="3.40.710.10">
    <property type="entry name" value="DD-peptidase/beta-lactamase superfamily"/>
    <property type="match status" value="1"/>
</dbReference>
<feature type="domain" description="Beta-lactamase-related" evidence="2">
    <location>
        <begin position="39"/>
        <end position="347"/>
    </location>
</feature>
<dbReference type="EMBL" id="JAATJC010000001">
    <property type="protein sequence ID" value="NJC04298.1"/>
    <property type="molecule type" value="Genomic_DNA"/>
</dbReference>
<dbReference type="SUPFAM" id="SSF56601">
    <property type="entry name" value="beta-lactamase/transpeptidase-like"/>
    <property type="match status" value="1"/>
</dbReference>
<dbReference type="RefSeq" id="WP_168067140.1">
    <property type="nucleotide sequence ID" value="NZ_JAATJC010000001.1"/>
</dbReference>
<gene>
    <name evidence="3" type="ORF">GGQ97_000091</name>
</gene>
<accession>A0A7X6BF12</accession>
<dbReference type="PANTHER" id="PTHR46825:SF7">
    <property type="entry name" value="D-ALANYL-D-ALANINE CARBOXYPEPTIDASE"/>
    <property type="match status" value="1"/>
</dbReference>
<dbReference type="Pfam" id="PF00144">
    <property type="entry name" value="Beta-lactamase"/>
    <property type="match status" value="1"/>
</dbReference>
<evidence type="ECO:0000259" key="2">
    <source>
        <dbReference type="Pfam" id="PF00144"/>
    </source>
</evidence>
<dbReference type="InterPro" id="IPR001466">
    <property type="entry name" value="Beta-lactam-related"/>
</dbReference>
<dbReference type="AlphaFoldDB" id="A0A7X6BF12"/>
<reference evidence="3 4" key="1">
    <citation type="submission" date="2020-03" db="EMBL/GenBank/DDBJ databases">
        <title>Genomic Encyclopedia of Type Strains, Phase IV (KMG-IV): sequencing the most valuable type-strain genomes for metagenomic binning, comparative biology and taxonomic classification.</title>
        <authorList>
            <person name="Goeker M."/>
        </authorList>
    </citation>
    <scope>NUCLEOTIDE SEQUENCE [LARGE SCALE GENOMIC DNA]</scope>
    <source>
        <strain evidence="3 4">DSM 16846</strain>
    </source>
</reference>
<evidence type="ECO:0000313" key="4">
    <source>
        <dbReference type="Proteomes" id="UP000558192"/>
    </source>
</evidence>
<dbReference type="Proteomes" id="UP000558192">
    <property type="component" value="Unassembled WGS sequence"/>
</dbReference>
<organism evidence="3 4">
    <name type="scientific">Sphingomonas kaistensis</name>
    <dbReference type="NCBI Taxonomy" id="298708"/>
    <lineage>
        <taxon>Bacteria</taxon>
        <taxon>Pseudomonadati</taxon>
        <taxon>Pseudomonadota</taxon>
        <taxon>Alphaproteobacteria</taxon>
        <taxon>Sphingomonadales</taxon>
        <taxon>Sphingomonadaceae</taxon>
        <taxon>Sphingomonas</taxon>
    </lineage>
</organism>
<dbReference type="InterPro" id="IPR050491">
    <property type="entry name" value="AmpC-like"/>
</dbReference>
<name>A0A7X6BF12_9SPHN</name>
<dbReference type="PANTHER" id="PTHR46825">
    <property type="entry name" value="D-ALANYL-D-ALANINE-CARBOXYPEPTIDASE/ENDOPEPTIDASE AMPH"/>
    <property type="match status" value="1"/>
</dbReference>
<proteinExistence type="predicted"/>
<keyword evidence="1" id="KW-0732">Signal</keyword>
<protein>
    <submittedName>
        <fullName evidence="3">CubicO group peptidase (Beta-lactamase class C family)</fullName>
    </submittedName>
</protein>